<keyword evidence="5 9" id="KW-0067">ATP-binding</keyword>
<accession>A0A6B2L0P1</accession>
<dbReference type="Pfam" id="PF06418">
    <property type="entry name" value="CTP_synth_N"/>
    <property type="match status" value="1"/>
</dbReference>
<evidence type="ECO:0000256" key="9">
    <source>
        <dbReference type="RuleBase" id="RU810713"/>
    </source>
</evidence>
<dbReference type="CDD" id="cd03113">
    <property type="entry name" value="CTPS_N"/>
    <property type="match status" value="1"/>
</dbReference>
<evidence type="ECO:0000256" key="8">
    <source>
        <dbReference type="ARBA" id="ARBA00047781"/>
    </source>
</evidence>
<dbReference type="SUPFAM" id="SSF52540">
    <property type="entry name" value="P-loop containing nucleoside triphosphate hydrolases"/>
    <property type="match status" value="1"/>
</dbReference>
<protein>
    <recommendedName>
        <fullName evidence="9">CTP synthase</fullName>
        <ecNumber evidence="9">6.3.4.2</ecNumber>
    </recommendedName>
    <alternativeName>
        <fullName evidence="9">UTP--ammonia ligase</fullName>
    </alternativeName>
</protein>
<dbReference type="GO" id="GO:0097268">
    <property type="term" value="C:cytoophidium"/>
    <property type="evidence" value="ECO:0007669"/>
    <property type="project" value="TreeGrafter"/>
</dbReference>
<evidence type="ECO:0000259" key="10">
    <source>
        <dbReference type="Pfam" id="PF00117"/>
    </source>
</evidence>
<dbReference type="GO" id="GO:0042802">
    <property type="term" value="F:identical protein binding"/>
    <property type="evidence" value="ECO:0007669"/>
    <property type="project" value="TreeGrafter"/>
</dbReference>
<evidence type="ECO:0000256" key="6">
    <source>
        <dbReference type="ARBA" id="ARBA00022962"/>
    </source>
</evidence>
<dbReference type="SUPFAM" id="SSF52317">
    <property type="entry name" value="Class I glutamine amidotransferase-like"/>
    <property type="match status" value="1"/>
</dbReference>
<feature type="domain" description="CTP synthase N-terminal" evidence="11">
    <location>
        <begin position="1"/>
        <end position="267"/>
    </location>
</feature>
<dbReference type="Gene3D" id="3.40.50.880">
    <property type="match status" value="1"/>
</dbReference>
<dbReference type="PANTHER" id="PTHR11550">
    <property type="entry name" value="CTP SYNTHASE"/>
    <property type="match status" value="1"/>
</dbReference>
<dbReference type="InterPro" id="IPR029062">
    <property type="entry name" value="Class_I_gatase-like"/>
</dbReference>
<dbReference type="GO" id="GO:0005737">
    <property type="term" value="C:cytoplasm"/>
    <property type="evidence" value="ECO:0007669"/>
    <property type="project" value="TreeGrafter"/>
</dbReference>
<dbReference type="EC" id="6.3.4.2" evidence="9"/>
<dbReference type="UniPathway" id="UPA00159">
    <property type="reaction ID" value="UER00277"/>
</dbReference>
<comment type="pathway">
    <text evidence="1 9">Pyrimidine metabolism; CTP biosynthesis via de novo pathway; CTP from UDP: step 2/2.</text>
</comment>
<dbReference type="InterPro" id="IPR017926">
    <property type="entry name" value="GATASE"/>
</dbReference>
<comment type="catalytic activity">
    <reaction evidence="8 9">
        <text>UTP + L-glutamine + ATP + H2O = CTP + L-glutamate + ADP + phosphate + 2 H(+)</text>
        <dbReference type="Rhea" id="RHEA:26426"/>
        <dbReference type="ChEBI" id="CHEBI:15377"/>
        <dbReference type="ChEBI" id="CHEBI:15378"/>
        <dbReference type="ChEBI" id="CHEBI:29985"/>
        <dbReference type="ChEBI" id="CHEBI:30616"/>
        <dbReference type="ChEBI" id="CHEBI:37563"/>
        <dbReference type="ChEBI" id="CHEBI:43474"/>
        <dbReference type="ChEBI" id="CHEBI:46398"/>
        <dbReference type="ChEBI" id="CHEBI:58359"/>
        <dbReference type="ChEBI" id="CHEBI:456216"/>
        <dbReference type="EC" id="6.3.4.2"/>
    </reaction>
</comment>
<dbReference type="InterPro" id="IPR017456">
    <property type="entry name" value="CTP_synthase_N"/>
</dbReference>
<dbReference type="GO" id="GO:0005524">
    <property type="term" value="F:ATP binding"/>
    <property type="evidence" value="ECO:0007669"/>
    <property type="project" value="UniProtKB-KW"/>
</dbReference>
<keyword evidence="7 9" id="KW-0665">Pyrimidine biosynthesis</keyword>
<dbReference type="CDD" id="cd01746">
    <property type="entry name" value="GATase1_CTP_Synthase"/>
    <property type="match status" value="1"/>
</dbReference>
<dbReference type="EMBL" id="GIBP01001530">
    <property type="protein sequence ID" value="NDV30499.1"/>
    <property type="molecule type" value="Transcribed_RNA"/>
</dbReference>
<dbReference type="PANTHER" id="PTHR11550:SF0">
    <property type="entry name" value="CTP SYNTHASE-RELATED"/>
    <property type="match status" value="1"/>
</dbReference>
<dbReference type="FunFam" id="3.40.50.300:FF:000207">
    <property type="entry name" value="CTP synthase"/>
    <property type="match status" value="1"/>
</dbReference>
<evidence type="ECO:0000256" key="2">
    <source>
        <dbReference type="ARBA" id="ARBA00007533"/>
    </source>
</evidence>
<organism evidence="12">
    <name type="scientific">Arcella intermedia</name>
    <dbReference type="NCBI Taxonomy" id="1963864"/>
    <lineage>
        <taxon>Eukaryota</taxon>
        <taxon>Amoebozoa</taxon>
        <taxon>Tubulinea</taxon>
        <taxon>Elardia</taxon>
        <taxon>Arcellinida</taxon>
        <taxon>Sphaerothecina</taxon>
        <taxon>Arcellidae</taxon>
        <taxon>Arcella</taxon>
    </lineage>
</organism>
<reference evidence="12" key="1">
    <citation type="journal article" date="2020" name="J. Eukaryot. Microbiol.">
        <title>De novo Sequencing, Assembly and Annotation of the Transcriptome for the Free-Living Testate Amoeba Arcella intermedia.</title>
        <authorList>
            <person name="Ribeiro G.M."/>
            <person name="Porfirio-Sousa A.L."/>
            <person name="Maurer-Alcala X.X."/>
            <person name="Katz L.A."/>
            <person name="Lahr D.J.G."/>
        </authorList>
    </citation>
    <scope>NUCLEOTIDE SEQUENCE</scope>
</reference>
<proteinExistence type="inferred from homology"/>
<dbReference type="GO" id="GO:0003883">
    <property type="term" value="F:CTP synthase activity"/>
    <property type="evidence" value="ECO:0007669"/>
    <property type="project" value="UniProtKB-UniRule"/>
</dbReference>
<comment type="function">
    <text evidence="9">Catalyzes the ATP-dependent amination of UTP to CTP with either L-glutamine or ammonia as the source of nitrogen.</text>
</comment>
<evidence type="ECO:0000256" key="7">
    <source>
        <dbReference type="ARBA" id="ARBA00022975"/>
    </source>
</evidence>
<keyword evidence="3 9" id="KW-0436">Ligase</keyword>
<evidence type="ECO:0000256" key="3">
    <source>
        <dbReference type="ARBA" id="ARBA00022598"/>
    </source>
</evidence>
<dbReference type="InterPro" id="IPR033828">
    <property type="entry name" value="GATase1_CTP_Synthase"/>
</dbReference>
<dbReference type="GO" id="GO:0019856">
    <property type="term" value="P:pyrimidine nucleobase biosynthetic process"/>
    <property type="evidence" value="ECO:0007669"/>
    <property type="project" value="TreeGrafter"/>
</dbReference>
<dbReference type="NCBIfam" id="TIGR00337">
    <property type="entry name" value="PyrG"/>
    <property type="match status" value="1"/>
</dbReference>
<dbReference type="Gene3D" id="3.40.50.300">
    <property type="entry name" value="P-loop containing nucleotide triphosphate hydrolases"/>
    <property type="match status" value="1"/>
</dbReference>
<evidence type="ECO:0000256" key="1">
    <source>
        <dbReference type="ARBA" id="ARBA00005171"/>
    </source>
</evidence>
<dbReference type="InterPro" id="IPR027417">
    <property type="entry name" value="P-loop_NTPase"/>
</dbReference>
<sequence length="576" mass="64259">MITGGVLSGIGKGVIASSTGLILKSYGFRVTSIKIDPYLNIDAGTMSPFEHGEVYVLDDGGEVDLDLGNYERFVDITLKRDNNITTGKIYQSVIEKEREGKYLGKTVQVIPHICNEIQDWIQRVSKLPSDGKEGEPDFCIIELGGTVGDIEHMPFTEAMRQFQFRVGKENLCVVHVSLVPVIGVVGEQKTKPTQQSIRELRALGLTPDIICCRSSKPIEQETKEKLANFCHVKPQFITGVHDVSNLYRVPLLLVDQGYANNILSSLNVTPAIPLELNDWKKLATLVDTLNTLKTEVRIVMVGKYTGLTDSYLSVIKGLNHASHYVGNKLVIDWVAASHLEPSAKEKHPEKYEEAWKKLKSANGILVPGGFGGRGVEGKILAANFARVNKIPYFGICLGLQIAVIEYARNVLGWSHATSEEFLSEEEKKVEEKDPHQCVVVFMPEISKTHMGGTMRLGARETVFKGTDNLSSLLYKRITGNVTSVSERHRHRYEVNPKVVNELEANGLRFVGQDETGMRQEILELPSHPFFLAVQYHPEFKSRPMKPSPPFVGFMLAASGYLQEWQQTDPWISKHSN</sequence>
<evidence type="ECO:0000256" key="4">
    <source>
        <dbReference type="ARBA" id="ARBA00022741"/>
    </source>
</evidence>
<feature type="domain" description="Glutamine amidotransferase" evidence="10">
    <location>
        <begin position="307"/>
        <end position="553"/>
    </location>
</feature>
<keyword evidence="6 9" id="KW-0315">Glutamine amidotransferase</keyword>
<dbReference type="NCBIfam" id="NF003792">
    <property type="entry name" value="PRK05380.1"/>
    <property type="match status" value="1"/>
</dbReference>
<evidence type="ECO:0000313" key="12">
    <source>
        <dbReference type="EMBL" id="NDV30499.1"/>
    </source>
</evidence>
<dbReference type="AlphaFoldDB" id="A0A6B2L0P1"/>
<name>A0A6B2L0P1_9EUKA</name>
<comment type="similarity">
    <text evidence="2 9">Belongs to the CTP synthase family.</text>
</comment>
<dbReference type="InterPro" id="IPR004468">
    <property type="entry name" value="CTP_synthase"/>
</dbReference>
<evidence type="ECO:0000256" key="5">
    <source>
        <dbReference type="ARBA" id="ARBA00022840"/>
    </source>
</evidence>
<dbReference type="GO" id="GO:0044210">
    <property type="term" value="P:'de novo' CTP biosynthetic process"/>
    <property type="evidence" value="ECO:0007669"/>
    <property type="project" value="UniProtKB-UniRule"/>
</dbReference>
<dbReference type="FunFam" id="3.40.50.880:FF:000005">
    <property type="entry name" value="CTP synthase"/>
    <property type="match status" value="1"/>
</dbReference>
<dbReference type="Pfam" id="PF00117">
    <property type="entry name" value="GATase"/>
    <property type="match status" value="1"/>
</dbReference>
<keyword evidence="4 9" id="KW-0547">Nucleotide-binding</keyword>
<dbReference type="PROSITE" id="PS51273">
    <property type="entry name" value="GATASE_TYPE_1"/>
    <property type="match status" value="1"/>
</dbReference>
<evidence type="ECO:0000259" key="11">
    <source>
        <dbReference type="Pfam" id="PF06418"/>
    </source>
</evidence>